<dbReference type="RefSeq" id="WP_309850857.1">
    <property type="nucleotide sequence ID" value="NZ_BAAAIU010000005.1"/>
</dbReference>
<evidence type="ECO:0000256" key="10">
    <source>
        <dbReference type="PIRSR" id="PIRSR016573-3"/>
    </source>
</evidence>
<dbReference type="GO" id="GO:0008270">
    <property type="term" value="F:zinc ion binding"/>
    <property type="evidence" value="ECO:0007669"/>
    <property type="project" value="InterPro"/>
</dbReference>
<name>A0AAE3YHT8_9MICC</name>
<comment type="similarity">
    <text evidence="2">Belongs to the peptidase M7 family.</text>
</comment>
<protein>
    <recommendedName>
        <fullName evidence="4">Extracellular small neutral protease</fullName>
        <ecNumber evidence="3">3.4.24.77</ecNumber>
    </recommendedName>
    <alternativeName>
        <fullName evidence="7">Snapalysin</fullName>
    </alternativeName>
</protein>
<accession>A0AAE3YHT8</accession>
<dbReference type="Proteomes" id="UP001247307">
    <property type="component" value="Unassembled WGS sequence"/>
</dbReference>
<dbReference type="Pfam" id="PF02031">
    <property type="entry name" value="Peptidase_M7"/>
    <property type="match status" value="1"/>
</dbReference>
<keyword evidence="11" id="KW-0732">Signal</keyword>
<feature type="binding site" evidence="9">
    <location>
        <position position="178"/>
    </location>
    <ligand>
        <name>Zn(2+)</name>
        <dbReference type="ChEBI" id="CHEBI:29105"/>
        <note>catalytic</note>
    </ligand>
</feature>
<dbReference type="Gene3D" id="3.40.390.10">
    <property type="entry name" value="Collagenase (Catalytic Domain)"/>
    <property type="match status" value="1"/>
</dbReference>
<evidence type="ECO:0000256" key="8">
    <source>
        <dbReference type="PIRSR" id="PIRSR016573-1"/>
    </source>
</evidence>
<dbReference type="GO" id="GO:0005576">
    <property type="term" value="C:extracellular region"/>
    <property type="evidence" value="ECO:0007669"/>
    <property type="project" value="InterPro"/>
</dbReference>
<keyword evidence="6" id="KW-0482">Metalloprotease</keyword>
<comment type="cofactor">
    <cofactor evidence="9">
        <name>Zn(2+)</name>
        <dbReference type="ChEBI" id="CHEBI:29105"/>
    </cofactor>
    <text evidence="9">Binds 1 zinc ion per subunit.</text>
</comment>
<evidence type="ECO:0000256" key="1">
    <source>
        <dbReference type="ARBA" id="ARBA00000612"/>
    </source>
</evidence>
<dbReference type="EC" id="3.4.24.77" evidence="3"/>
<dbReference type="GO" id="GO:0004222">
    <property type="term" value="F:metalloendopeptidase activity"/>
    <property type="evidence" value="ECO:0007669"/>
    <property type="project" value="InterPro"/>
</dbReference>
<dbReference type="InterPro" id="IPR000013">
    <property type="entry name" value="Peptidase_M7"/>
</dbReference>
<evidence type="ECO:0000313" key="13">
    <source>
        <dbReference type="Proteomes" id="UP001247307"/>
    </source>
</evidence>
<keyword evidence="5 9" id="KW-0479">Metal-binding</keyword>
<feature type="chain" id="PRO_5042234656" description="Extracellular small neutral protease" evidence="11">
    <location>
        <begin position="27"/>
        <end position="225"/>
    </location>
</feature>
<organism evidence="12 13">
    <name type="scientific">Falsarthrobacter nasiphocae</name>
    <dbReference type="NCBI Taxonomy" id="189863"/>
    <lineage>
        <taxon>Bacteria</taxon>
        <taxon>Bacillati</taxon>
        <taxon>Actinomycetota</taxon>
        <taxon>Actinomycetes</taxon>
        <taxon>Micrococcales</taxon>
        <taxon>Micrococcaceae</taxon>
        <taxon>Falsarthrobacter</taxon>
    </lineage>
</organism>
<evidence type="ECO:0000313" key="12">
    <source>
        <dbReference type="EMBL" id="MDR6892198.1"/>
    </source>
</evidence>
<proteinExistence type="inferred from homology"/>
<evidence type="ECO:0000256" key="4">
    <source>
        <dbReference type="ARBA" id="ARBA00019129"/>
    </source>
</evidence>
<dbReference type="GO" id="GO:0006508">
    <property type="term" value="P:proteolysis"/>
    <property type="evidence" value="ECO:0007669"/>
    <property type="project" value="InterPro"/>
</dbReference>
<feature type="active site" evidence="8">
    <location>
        <position position="179"/>
    </location>
</feature>
<dbReference type="SUPFAM" id="SSF55486">
    <property type="entry name" value="Metalloproteases ('zincins'), catalytic domain"/>
    <property type="match status" value="1"/>
</dbReference>
<reference evidence="12" key="1">
    <citation type="submission" date="2023-07" db="EMBL/GenBank/DDBJ databases">
        <title>Sequencing the genomes of 1000 actinobacteria strains.</title>
        <authorList>
            <person name="Klenk H.-P."/>
        </authorList>
    </citation>
    <scope>NUCLEOTIDE SEQUENCE</scope>
    <source>
        <strain evidence="12">DSM 13988</strain>
    </source>
</reference>
<sequence>MTHSRCTRALSGAAALISLAALSAPAASATPASAPSSSTGFAYSSKTGELVDPYAQIEVKGTSASAGFASGNGQTSSVPARRAVASQYAAGLVRAVIYYNDANAPSYRTLISQSAQIWNGSLTRVTLQRTTGRGDITYYEGNYGSEGSTARWNSPGHGTIQIDYSQTNQYPALRVVAHETGHVLGNLPDHYSGPCSELMSGGGPGPSCTNVYPNYSERQRADSNY</sequence>
<dbReference type="EMBL" id="JAVDUI010000001">
    <property type="protein sequence ID" value="MDR6892198.1"/>
    <property type="molecule type" value="Genomic_DNA"/>
</dbReference>
<keyword evidence="6" id="KW-0645">Protease</keyword>
<dbReference type="AlphaFoldDB" id="A0AAE3YHT8"/>
<keyword evidence="12" id="KW-0378">Hydrolase</keyword>
<dbReference type="PRINTS" id="PR00787">
    <property type="entry name" value="NEUTRALPTASE"/>
</dbReference>
<gene>
    <name evidence="12" type="ORF">J2S35_001138</name>
</gene>
<keyword evidence="13" id="KW-1185">Reference proteome</keyword>
<dbReference type="InterPro" id="IPR024079">
    <property type="entry name" value="MetalloPept_cat_dom_sf"/>
</dbReference>
<evidence type="ECO:0000256" key="11">
    <source>
        <dbReference type="SAM" id="SignalP"/>
    </source>
</evidence>
<evidence type="ECO:0000256" key="9">
    <source>
        <dbReference type="PIRSR" id="PIRSR016573-2"/>
    </source>
</evidence>
<evidence type="ECO:0000256" key="6">
    <source>
        <dbReference type="ARBA" id="ARBA00023049"/>
    </source>
</evidence>
<comment type="catalytic activity">
    <reaction evidence="1">
        <text>Hydrolyzes proteins with a preference for Tyr or Phe in the P1' position. Has no action on amino-acid p-nitroanilides.</text>
        <dbReference type="EC" id="3.4.24.77"/>
    </reaction>
</comment>
<dbReference type="PIRSF" id="PIRSF016573">
    <property type="entry name" value="Peptidase_M7"/>
    <property type="match status" value="1"/>
</dbReference>
<evidence type="ECO:0000256" key="5">
    <source>
        <dbReference type="ARBA" id="ARBA00022723"/>
    </source>
</evidence>
<feature type="binding site" evidence="9">
    <location>
        <position position="182"/>
    </location>
    <ligand>
        <name>Zn(2+)</name>
        <dbReference type="ChEBI" id="CHEBI:29105"/>
        <note>catalytic</note>
    </ligand>
</feature>
<feature type="binding site" evidence="9">
    <location>
        <position position="189"/>
    </location>
    <ligand>
        <name>Zn(2+)</name>
        <dbReference type="ChEBI" id="CHEBI:29105"/>
        <note>catalytic</note>
    </ligand>
</feature>
<keyword evidence="9" id="KW-0862">Zinc</keyword>
<feature type="disulfide bond" evidence="10">
    <location>
        <begin position="195"/>
        <end position="208"/>
    </location>
</feature>
<evidence type="ECO:0000256" key="7">
    <source>
        <dbReference type="ARBA" id="ARBA00029927"/>
    </source>
</evidence>
<evidence type="ECO:0000256" key="3">
    <source>
        <dbReference type="ARBA" id="ARBA00012325"/>
    </source>
</evidence>
<feature type="signal peptide" evidence="11">
    <location>
        <begin position="1"/>
        <end position="26"/>
    </location>
</feature>
<comment type="caution">
    <text evidence="12">The sequence shown here is derived from an EMBL/GenBank/DDBJ whole genome shotgun (WGS) entry which is preliminary data.</text>
</comment>
<evidence type="ECO:0000256" key="2">
    <source>
        <dbReference type="ARBA" id="ARBA00006571"/>
    </source>
</evidence>